<dbReference type="Proteomes" id="UP000034406">
    <property type="component" value="Unassembled WGS sequence"/>
</dbReference>
<dbReference type="SMART" id="SM00732">
    <property type="entry name" value="YqgFc"/>
    <property type="match status" value="1"/>
</dbReference>
<dbReference type="InterPro" id="IPR005227">
    <property type="entry name" value="YqgF"/>
</dbReference>
<dbReference type="SUPFAM" id="SSF53098">
    <property type="entry name" value="Ribonuclease H-like"/>
    <property type="match status" value="1"/>
</dbReference>
<sequence>MSILAIDYGTKKIGLAMTVNQIITTLPVIHNDDQLISNLLTIISHNHIEKIYVGVSQGSFAKQTQDFVSKLKSMLKLPIETVEEAVSTIEADEIFLKNKKKKKDYKNKIDSIAAAVILRRVINY</sequence>
<evidence type="ECO:0000313" key="6">
    <source>
        <dbReference type="EMBL" id="KKQ68545.1"/>
    </source>
</evidence>
<feature type="domain" description="YqgF/RNase H-like" evidence="5">
    <location>
        <begin position="1"/>
        <end position="91"/>
    </location>
</feature>
<dbReference type="PANTHER" id="PTHR33317:SF4">
    <property type="entry name" value="POLYNUCLEOTIDYL TRANSFERASE, RIBONUCLEASE H-LIKE SUPERFAMILY PROTEIN"/>
    <property type="match status" value="1"/>
</dbReference>
<keyword evidence="3" id="KW-0540">Nuclease</keyword>
<dbReference type="GO" id="GO:0005829">
    <property type="term" value="C:cytosol"/>
    <property type="evidence" value="ECO:0007669"/>
    <property type="project" value="TreeGrafter"/>
</dbReference>
<protein>
    <recommendedName>
        <fullName evidence="5">YqgF/RNase H-like domain-containing protein</fullName>
    </recommendedName>
</protein>
<evidence type="ECO:0000259" key="5">
    <source>
        <dbReference type="SMART" id="SM00732"/>
    </source>
</evidence>
<keyword evidence="2" id="KW-0690">Ribosome biogenesis</keyword>
<gene>
    <name evidence="6" type="ORF">US90_C0022G0008</name>
</gene>
<keyword evidence="1" id="KW-0963">Cytoplasm</keyword>
<dbReference type="GO" id="GO:0000967">
    <property type="term" value="P:rRNA 5'-end processing"/>
    <property type="evidence" value="ECO:0007669"/>
    <property type="project" value="TreeGrafter"/>
</dbReference>
<dbReference type="CDD" id="cd16964">
    <property type="entry name" value="YqgF"/>
    <property type="match status" value="1"/>
</dbReference>
<evidence type="ECO:0000256" key="2">
    <source>
        <dbReference type="ARBA" id="ARBA00022517"/>
    </source>
</evidence>
<evidence type="ECO:0000256" key="3">
    <source>
        <dbReference type="ARBA" id="ARBA00022722"/>
    </source>
</evidence>
<dbReference type="AlphaFoldDB" id="A0A0G0JZB9"/>
<dbReference type="InterPro" id="IPR012337">
    <property type="entry name" value="RNaseH-like_sf"/>
</dbReference>
<evidence type="ECO:0000313" key="7">
    <source>
        <dbReference type="Proteomes" id="UP000034406"/>
    </source>
</evidence>
<dbReference type="Pfam" id="PF03652">
    <property type="entry name" value="RuvX"/>
    <property type="match status" value="1"/>
</dbReference>
<dbReference type="EMBL" id="LBUT01000022">
    <property type="protein sequence ID" value="KKQ68545.1"/>
    <property type="molecule type" value="Genomic_DNA"/>
</dbReference>
<dbReference type="STRING" id="1618490.US90_C0022G0008"/>
<accession>A0A0G0JZB9</accession>
<evidence type="ECO:0000256" key="4">
    <source>
        <dbReference type="ARBA" id="ARBA00022801"/>
    </source>
</evidence>
<dbReference type="InterPro" id="IPR037027">
    <property type="entry name" value="YqgF/RNaseH-like_dom_sf"/>
</dbReference>
<keyword evidence="4" id="KW-0378">Hydrolase</keyword>
<name>A0A0G0JZB9_9BACT</name>
<reference evidence="6 7" key="1">
    <citation type="journal article" date="2015" name="Nature">
        <title>rRNA introns, odd ribosomes, and small enigmatic genomes across a large radiation of phyla.</title>
        <authorList>
            <person name="Brown C.T."/>
            <person name="Hug L.A."/>
            <person name="Thomas B.C."/>
            <person name="Sharon I."/>
            <person name="Castelle C.J."/>
            <person name="Singh A."/>
            <person name="Wilkins M.J."/>
            <person name="Williams K.H."/>
            <person name="Banfield J.F."/>
        </authorList>
    </citation>
    <scope>NUCLEOTIDE SEQUENCE [LARGE SCALE GENOMIC DNA]</scope>
</reference>
<organism evidence="6 7">
    <name type="scientific">Candidatus Shapirobacteria bacterium GW2011_GWE2_38_30</name>
    <dbReference type="NCBI Taxonomy" id="1618490"/>
    <lineage>
        <taxon>Bacteria</taxon>
        <taxon>Candidatus Shapironibacteriota</taxon>
    </lineage>
</organism>
<dbReference type="PANTHER" id="PTHR33317">
    <property type="entry name" value="POLYNUCLEOTIDYL TRANSFERASE, RIBONUCLEASE H-LIKE SUPERFAMILY PROTEIN"/>
    <property type="match status" value="1"/>
</dbReference>
<comment type="caution">
    <text evidence="6">The sequence shown here is derived from an EMBL/GenBank/DDBJ whole genome shotgun (WGS) entry which is preliminary data.</text>
</comment>
<evidence type="ECO:0000256" key="1">
    <source>
        <dbReference type="ARBA" id="ARBA00022490"/>
    </source>
</evidence>
<dbReference type="InterPro" id="IPR006641">
    <property type="entry name" value="YqgF/RNaseH-like_dom"/>
</dbReference>
<dbReference type="GO" id="GO:0016787">
    <property type="term" value="F:hydrolase activity"/>
    <property type="evidence" value="ECO:0007669"/>
    <property type="project" value="UniProtKB-KW"/>
</dbReference>
<dbReference type="Gene3D" id="3.30.420.140">
    <property type="entry name" value="YqgF/RNase H-like domain"/>
    <property type="match status" value="1"/>
</dbReference>
<proteinExistence type="predicted"/>
<dbReference type="NCBIfam" id="TIGR00250">
    <property type="entry name" value="RNAse_H_YqgF"/>
    <property type="match status" value="1"/>
</dbReference>
<dbReference type="GO" id="GO:0004518">
    <property type="term" value="F:nuclease activity"/>
    <property type="evidence" value="ECO:0007669"/>
    <property type="project" value="UniProtKB-KW"/>
</dbReference>